<comment type="cofactor">
    <cofactor evidence="9">
        <name>Zn(2+)</name>
        <dbReference type="ChEBI" id="CHEBI:29105"/>
    </cofactor>
    <text evidence="9">Binds 2 Zn(2+) ions per subunit.</text>
</comment>
<dbReference type="GO" id="GO:0008237">
    <property type="term" value="F:metallopeptidase activity"/>
    <property type="evidence" value="ECO:0007669"/>
    <property type="project" value="UniProtKB-KW"/>
</dbReference>
<dbReference type="GO" id="GO:0006518">
    <property type="term" value="P:peptide metabolic process"/>
    <property type="evidence" value="ECO:0007669"/>
    <property type="project" value="InterPro"/>
</dbReference>
<dbReference type="InterPro" id="IPR036264">
    <property type="entry name" value="Bact_exopeptidase_dim_dom"/>
</dbReference>
<dbReference type="InterPro" id="IPR010161">
    <property type="entry name" value="Peptidase_M20B"/>
</dbReference>
<comment type="caution">
    <text evidence="11">The sequence shown here is derived from an EMBL/GenBank/DDBJ whole genome shotgun (WGS) entry which is preliminary data.</text>
</comment>
<evidence type="ECO:0000256" key="4">
    <source>
        <dbReference type="ARBA" id="ARBA00022801"/>
    </source>
</evidence>
<keyword evidence="5 9" id="KW-0862">Zinc</keyword>
<reference evidence="11" key="1">
    <citation type="journal article" date="2021" name="PeerJ">
        <title>Extensive microbial diversity within the chicken gut microbiome revealed by metagenomics and culture.</title>
        <authorList>
            <person name="Gilroy R."/>
            <person name="Ravi A."/>
            <person name="Getino M."/>
            <person name="Pursley I."/>
            <person name="Horton D.L."/>
            <person name="Alikhan N.F."/>
            <person name="Baker D."/>
            <person name="Gharbi K."/>
            <person name="Hall N."/>
            <person name="Watson M."/>
            <person name="Adriaenssens E.M."/>
            <person name="Foster-Nyarko E."/>
            <person name="Jarju S."/>
            <person name="Secka A."/>
            <person name="Antonio M."/>
            <person name="Oren A."/>
            <person name="Chaudhuri R.R."/>
            <person name="La Ragione R."/>
            <person name="Hildebrand F."/>
            <person name="Pallen M.J."/>
        </authorList>
    </citation>
    <scope>NUCLEOTIDE SEQUENCE</scope>
    <source>
        <strain evidence="11">687</strain>
    </source>
</reference>
<dbReference type="PANTHER" id="PTHR42994:SF1">
    <property type="entry name" value="PEPTIDASE T"/>
    <property type="match status" value="1"/>
</dbReference>
<dbReference type="Gene3D" id="3.40.630.10">
    <property type="entry name" value="Zn peptidases"/>
    <property type="match status" value="1"/>
</dbReference>
<feature type="binding site" evidence="9">
    <location>
        <position position="380"/>
    </location>
    <ligand>
        <name>Zn(2+)</name>
        <dbReference type="ChEBI" id="CHEBI:29105"/>
        <label>2</label>
    </ligand>
</feature>
<protein>
    <recommendedName>
        <fullName evidence="7">Peptidase T</fullName>
        <ecNumber evidence="7">3.4.11.4</ecNumber>
    </recommendedName>
</protein>
<dbReference type="EC" id="3.4.11.4" evidence="7"/>
<dbReference type="GO" id="GO:0006508">
    <property type="term" value="P:proteolysis"/>
    <property type="evidence" value="ECO:0007669"/>
    <property type="project" value="UniProtKB-UniRule"/>
</dbReference>
<dbReference type="AlphaFoldDB" id="A0A9E2KPR1"/>
<keyword evidence="11" id="KW-0031">Aminopeptidase</keyword>
<dbReference type="PROSITE" id="PS00758">
    <property type="entry name" value="ARGE_DAPE_CPG2_1"/>
    <property type="match status" value="1"/>
</dbReference>
<evidence type="ECO:0000256" key="6">
    <source>
        <dbReference type="ARBA" id="ARBA00023049"/>
    </source>
</evidence>
<evidence type="ECO:0000256" key="1">
    <source>
        <dbReference type="ARBA" id="ARBA00009692"/>
    </source>
</evidence>
<evidence type="ECO:0000256" key="8">
    <source>
        <dbReference type="PIRSR" id="PIRSR037215-1"/>
    </source>
</evidence>
<feature type="binding site" evidence="9">
    <location>
        <position position="175"/>
    </location>
    <ligand>
        <name>Zn(2+)</name>
        <dbReference type="ChEBI" id="CHEBI:29105"/>
        <label>2</label>
    </ligand>
</feature>
<evidence type="ECO:0000256" key="7">
    <source>
        <dbReference type="NCBIfam" id="TIGR01882"/>
    </source>
</evidence>
<dbReference type="PROSITE" id="PS00759">
    <property type="entry name" value="ARGE_DAPE_CPG2_2"/>
    <property type="match status" value="1"/>
</dbReference>
<feature type="binding site" evidence="9">
    <location>
        <position position="79"/>
    </location>
    <ligand>
        <name>Zn(2+)</name>
        <dbReference type="ChEBI" id="CHEBI:29105"/>
        <label>1</label>
    </ligand>
</feature>
<proteinExistence type="inferred from homology"/>
<feature type="active site" evidence="8">
    <location>
        <position position="81"/>
    </location>
</feature>
<dbReference type="Pfam" id="PF07687">
    <property type="entry name" value="M20_dimer"/>
    <property type="match status" value="1"/>
</dbReference>
<evidence type="ECO:0000256" key="2">
    <source>
        <dbReference type="ARBA" id="ARBA00022670"/>
    </source>
</evidence>
<dbReference type="NCBIfam" id="NF003976">
    <property type="entry name" value="PRK05469.1"/>
    <property type="match status" value="1"/>
</dbReference>
<evidence type="ECO:0000256" key="5">
    <source>
        <dbReference type="ARBA" id="ARBA00022833"/>
    </source>
</evidence>
<keyword evidence="3 9" id="KW-0479">Metal-binding</keyword>
<dbReference type="NCBIfam" id="TIGR01882">
    <property type="entry name" value="peptidase-T"/>
    <property type="match status" value="1"/>
</dbReference>
<evidence type="ECO:0000313" key="12">
    <source>
        <dbReference type="Proteomes" id="UP000824150"/>
    </source>
</evidence>
<keyword evidence="4 11" id="KW-0378">Hydrolase</keyword>
<evidence type="ECO:0000256" key="3">
    <source>
        <dbReference type="ARBA" id="ARBA00022723"/>
    </source>
</evidence>
<feature type="active site" description="Proton acceptor" evidence="8">
    <location>
        <position position="174"/>
    </location>
</feature>
<dbReference type="SUPFAM" id="SSF55031">
    <property type="entry name" value="Bacterial exopeptidase dimerisation domain"/>
    <property type="match status" value="1"/>
</dbReference>
<dbReference type="GO" id="GO:0008270">
    <property type="term" value="F:zinc ion binding"/>
    <property type="evidence" value="ECO:0007669"/>
    <property type="project" value="InterPro"/>
</dbReference>
<comment type="similarity">
    <text evidence="1">Belongs to the peptidase M20B family.</text>
</comment>
<dbReference type="PANTHER" id="PTHR42994">
    <property type="entry name" value="PEPTIDASE T"/>
    <property type="match status" value="1"/>
</dbReference>
<reference evidence="11" key="2">
    <citation type="submission" date="2021-04" db="EMBL/GenBank/DDBJ databases">
        <authorList>
            <person name="Gilroy R."/>
        </authorList>
    </citation>
    <scope>NUCLEOTIDE SEQUENCE</scope>
    <source>
        <strain evidence="11">687</strain>
    </source>
</reference>
<feature type="domain" description="Peptidase M20 dimerisation" evidence="10">
    <location>
        <begin position="207"/>
        <end position="309"/>
    </location>
</feature>
<keyword evidence="6" id="KW-0482">Metalloprotease</keyword>
<gene>
    <name evidence="11" type="primary">pepT</name>
    <name evidence="11" type="ORF">IAA31_07185</name>
</gene>
<dbReference type="Gene3D" id="3.30.70.360">
    <property type="match status" value="1"/>
</dbReference>
<dbReference type="NCBIfam" id="NF009920">
    <property type="entry name" value="PRK13381.1"/>
    <property type="match status" value="1"/>
</dbReference>
<dbReference type="SUPFAM" id="SSF53187">
    <property type="entry name" value="Zn-dependent exopeptidases"/>
    <property type="match status" value="1"/>
</dbReference>
<dbReference type="EMBL" id="JAHLFG010000078">
    <property type="protein sequence ID" value="MBU3827257.1"/>
    <property type="molecule type" value="Genomic_DNA"/>
</dbReference>
<feature type="binding site" evidence="9">
    <location>
        <position position="141"/>
    </location>
    <ligand>
        <name>Zn(2+)</name>
        <dbReference type="ChEBI" id="CHEBI:29105"/>
        <label>1</label>
    </ligand>
</feature>
<dbReference type="InterPro" id="IPR002933">
    <property type="entry name" value="Peptidase_M20"/>
</dbReference>
<feature type="binding site" evidence="9">
    <location>
        <position position="198"/>
    </location>
    <ligand>
        <name>Zn(2+)</name>
        <dbReference type="ChEBI" id="CHEBI:29105"/>
        <label>1</label>
    </ligand>
</feature>
<dbReference type="Proteomes" id="UP000824150">
    <property type="component" value="Unassembled WGS sequence"/>
</dbReference>
<evidence type="ECO:0000313" key="11">
    <source>
        <dbReference type="EMBL" id="MBU3827257.1"/>
    </source>
</evidence>
<dbReference type="InterPro" id="IPR011650">
    <property type="entry name" value="Peptidase_M20_dimer"/>
</dbReference>
<dbReference type="InterPro" id="IPR001261">
    <property type="entry name" value="ArgE/DapE_CS"/>
</dbReference>
<organism evidence="11 12">
    <name type="scientific">Candidatus Anaerobiospirillum merdipullorum</name>
    <dbReference type="NCBI Taxonomy" id="2838450"/>
    <lineage>
        <taxon>Bacteria</taxon>
        <taxon>Pseudomonadati</taxon>
        <taxon>Pseudomonadota</taxon>
        <taxon>Gammaproteobacteria</taxon>
        <taxon>Aeromonadales</taxon>
        <taxon>Succinivibrionaceae</taxon>
        <taxon>Anaerobiospirillum</taxon>
    </lineage>
</organism>
<dbReference type="GO" id="GO:0045148">
    <property type="term" value="F:tripeptide aminopeptidase activity"/>
    <property type="evidence" value="ECO:0007669"/>
    <property type="project" value="UniProtKB-UniRule"/>
</dbReference>
<sequence length="405" mass="44535">MNYQAMLVERFMRYTAISSQSDASKTEVPSSPGQITLGKLLCKELTELGLEQVAQDEHGIVTARLKGNRPAPAIGFVSHLDTVDVSLSPDIHPQIISYQGGDVTLNEKEHIVMPLAEHPELNAYVGQEILFSDGTSVLGADNKSAMANIMTALAIVQQEQRPHGDIYIAFVPDEEIGLRGSKLLNLEIFKPDYAYTIDSCALGEVVYETFNAGSVTYQIQGVTAHPMSAKGQLVNPILIAHDLIALFDRLQTPEHTADKEGYWWFQGISGDALNCTVQMHIRDFDKANYQRRRAFAQEAAAKMQAQYPRAKISCVISDTYENIANNVSKSDAPIAKLYAALQALGIEAKTYAMRGGTDGSCLSARGIVTPNYFTGAHNFHSRFEFLPLQSFEKSLQVTLKLIETA</sequence>
<name>A0A9E2KPR1_9GAMM</name>
<keyword evidence="2" id="KW-0645">Protease</keyword>
<evidence type="ECO:0000256" key="9">
    <source>
        <dbReference type="PIRSR" id="PIRSR037215-2"/>
    </source>
</evidence>
<dbReference type="Pfam" id="PF01546">
    <property type="entry name" value="Peptidase_M20"/>
    <property type="match status" value="1"/>
</dbReference>
<accession>A0A9E2KPR1</accession>
<evidence type="ECO:0000259" key="10">
    <source>
        <dbReference type="Pfam" id="PF07687"/>
    </source>
</evidence>
<feature type="binding site" evidence="9">
    <location>
        <position position="141"/>
    </location>
    <ligand>
        <name>Zn(2+)</name>
        <dbReference type="ChEBI" id="CHEBI:29105"/>
        <label>2</label>
    </ligand>
</feature>
<dbReference type="PIRSF" id="PIRSF037215">
    <property type="entry name" value="Peptidase_M20B"/>
    <property type="match status" value="1"/>
</dbReference>